<evidence type="ECO:0000256" key="2">
    <source>
        <dbReference type="ARBA" id="ARBA00010617"/>
    </source>
</evidence>
<keyword evidence="3 7" id="KW-0349">Heme</keyword>
<keyword evidence="9" id="KW-1133">Transmembrane helix</keyword>
<keyword evidence="9" id="KW-0812">Transmembrane</keyword>
<comment type="caution">
    <text evidence="10">The sequence shown here is derived from an EMBL/GenBank/DDBJ whole genome shotgun (WGS) entry which is preliminary data.</text>
</comment>
<dbReference type="GO" id="GO:0004497">
    <property type="term" value="F:monooxygenase activity"/>
    <property type="evidence" value="ECO:0007669"/>
    <property type="project" value="UniProtKB-KW"/>
</dbReference>
<dbReference type="PRINTS" id="PR00463">
    <property type="entry name" value="EP450I"/>
</dbReference>
<dbReference type="PRINTS" id="PR00385">
    <property type="entry name" value="P450"/>
</dbReference>
<reference evidence="10 11" key="1">
    <citation type="submission" date="2015-06" db="EMBL/GenBank/DDBJ databases">
        <title>Survival trade-offs in plant roots during colonization by closely related pathogenic and mutualistic fungi.</title>
        <authorList>
            <person name="Hacquard S."/>
            <person name="Kracher B."/>
            <person name="Hiruma K."/>
            <person name="Weinman A."/>
            <person name="Muench P."/>
            <person name="Garrido Oter R."/>
            <person name="Ver Loren van Themaat E."/>
            <person name="Dallerey J.-F."/>
            <person name="Damm U."/>
            <person name="Henrissat B."/>
            <person name="Lespinet O."/>
            <person name="Thon M."/>
            <person name="Kemen E."/>
            <person name="McHardy A.C."/>
            <person name="Schulze-Lefert P."/>
            <person name="O'Connell R.J."/>
        </authorList>
    </citation>
    <scope>NUCLEOTIDE SEQUENCE [LARGE SCALE GENOMIC DNA]</scope>
    <source>
        <strain evidence="10 11">0861</strain>
    </source>
</reference>
<dbReference type="GO" id="GO:0016705">
    <property type="term" value="F:oxidoreductase activity, acting on paired donors, with incorporation or reduction of molecular oxygen"/>
    <property type="evidence" value="ECO:0007669"/>
    <property type="project" value="InterPro"/>
</dbReference>
<dbReference type="PROSITE" id="PS00086">
    <property type="entry name" value="CYTOCHROME_P450"/>
    <property type="match status" value="1"/>
</dbReference>
<evidence type="ECO:0000256" key="5">
    <source>
        <dbReference type="ARBA" id="ARBA00023002"/>
    </source>
</evidence>
<dbReference type="EMBL" id="LFIV01000033">
    <property type="protein sequence ID" value="KZL74367.1"/>
    <property type="molecule type" value="Genomic_DNA"/>
</dbReference>
<comment type="cofactor">
    <cofactor evidence="1 7">
        <name>heme</name>
        <dbReference type="ChEBI" id="CHEBI:30413"/>
    </cofactor>
</comment>
<dbReference type="PANTHER" id="PTHR24305:SF96">
    <property type="entry name" value="CYTOCHROME P450 MONOOXYGENASE STCB-RELATED"/>
    <property type="match status" value="1"/>
</dbReference>
<dbReference type="InterPro" id="IPR017972">
    <property type="entry name" value="Cyt_P450_CS"/>
</dbReference>
<evidence type="ECO:0000256" key="6">
    <source>
        <dbReference type="ARBA" id="ARBA00023004"/>
    </source>
</evidence>
<dbReference type="InterPro" id="IPR002401">
    <property type="entry name" value="Cyt_P450_E_grp-I"/>
</dbReference>
<feature type="binding site" description="axial binding residue" evidence="7">
    <location>
        <position position="430"/>
    </location>
    <ligand>
        <name>heme</name>
        <dbReference type="ChEBI" id="CHEBI:30413"/>
    </ligand>
    <ligandPart>
        <name>Fe</name>
        <dbReference type="ChEBI" id="CHEBI:18248"/>
    </ligandPart>
</feature>
<keyword evidence="8" id="KW-0503">Monooxygenase</keyword>
<gene>
    <name evidence="10" type="ORF">CT0861_10675</name>
</gene>
<dbReference type="Pfam" id="PF00067">
    <property type="entry name" value="p450"/>
    <property type="match status" value="1"/>
</dbReference>
<evidence type="ECO:0000256" key="1">
    <source>
        <dbReference type="ARBA" id="ARBA00001971"/>
    </source>
</evidence>
<evidence type="ECO:0000256" key="9">
    <source>
        <dbReference type="SAM" id="Phobius"/>
    </source>
</evidence>
<dbReference type="GO" id="GO:0020037">
    <property type="term" value="F:heme binding"/>
    <property type="evidence" value="ECO:0007669"/>
    <property type="project" value="InterPro"/>
</dbReference>
<dbReference type="GO" id="GO:0005506">
    <property type="term" value="F:iron ion binding"/>
    <property type="evidence" value="ECO:0007669"/>
    <property type="project" value="InterPro"/>
</dbReference>
<dbReference type="InterPro" id="IPR036396">
    <property type="entry name" value="Cyt_P450_sf"/>
</dbReference>
<accession>A0A161YMI9</accession>
<dbReference type="AlphaFoldDB" id="A0A161YMI9"/>
<evidence type="ECO:0000256" key="4">
    <source>
        <dbReference type="ARBA" id="ARBA00022723"/>
    </source>
</evidence>
<dbReference type="CDD" id="cd11059">
    <property type="entry name" value="CYP_fungal"/>
    <property type="match status" value="1"/>
</dbReference>
<feature type="transmembrane region" description="Helical" evidence="9">
    <location>
        <begin position="7"/>
        <end position="26"/>
    </location>
</feature>
<evidence type="ECO:0000256" key="8">
    <source>
        <dbReference type="RuleBase" id="RU000461"/>
    </source>
</evidence>
<keyword evidence="4 7" id="KW-0479">Metal-binding</keyword>
<evidence type="ECO:0000313" key="11">
    <source>
        <dbReference type="Proteomes" id="UP000076552"/>
    </source>
</evidence>
<organism evidence="10 11">
    <name type="scientific">Colletotrichum tofieldiae</name>
    <dbReference type="NCBI Taxonomy" id="708197"/>
    <lineage>
        <taxon>Eukaryota</taxon>
        <taxon>Fungi</taxon>
        <taxon>Dikarya</taxon>
        <taxon>Ascomycota</taxon>
        <taxon>Pezizomycotina</taxon>
        <taxon>Sordariomycetes</taxon>
        <taxon>Hypocreomycetidae</taxon>
        <taxon>Glomerellales</taxon>
        <taxon>Glomerellaceae</taxon>
        <taxon>Colletotrichum</taxon>
        <taxon>Colletotrichum spaethianum species complex</taxon>
    </lineage>
</organism>
<keyword evidence="9" id="KW-0472">Membrane</keyword>
<dbReference type="Gene3D" id="1.10.630.10">
    <property type="entry name" value="Cytochrome P450"/>
    <property type="match status" value="1"/>
</dbReference>
<dbReference type="SUPFAM" id="SSF48264">
    <property type="entry name" value="Cytochrome P450"/>
    <property type="match status" value="1"/>
</dbReference>
<dbReference type="PANTHER" id="PTHR24305">
    <property type="entry name" value="CYTOCHROME P450"/>
    <property type="match status" value="1"/>
</dbReference>
<dbReference type="InterPro" id="IPR001128">
    <property type="entry name" value="Cyt_P450"/>
</dbReference>
<evidence type="ECO:0000256" key="7">
    <source>
        <dbReference type="PIRSR" id="PIRSR602401-1"/>
    </source>
</evidence>
<dbReference type="Proteomes" id="UP000076552">
    <property type="component" value="Unassembled WGS sequence"/>
</dbReference>
<keyword evidence="5 8" id="KW-0560">Oxidoreductase</keyword>
<comment type="similarity">
    <text evidence="2 8">Belongs to the cytochrome P450 family.</text>
</comment>
<keyword evidence="11" id="KW-1185">Reference proteome</keyword>
<proteinExistence type="inferred from homology"/>
<protein>
    <submittedName>
        <fullName evidence="10">Cytochrome P450</fullName>
    </submittedName>
</protein>
<dbReference type="InterPro" id="IPR050121">
    <property type="entry name" value="Cytochrome_P450_monoxygenase"/>
</dbReference>
<evidence type="ECO:0000313" key="10">
    <source>
        <dbReference type="EMBL" id="KZL74367.1"/>
    </source>
</evidence>
<keyword evidence="6 7" id="KW-0408">Iron</keyword>
<name>A0A161YMI9_9PEZI</name>
<dbReference type="STRING" id="708197.A0A161YMI9"/>
<sequence length="487" mass="54334">MLGINSMAVGYGLAVIFAIFFARTIITGLTCSTRHLPGPWHTRFTHYVLKLHIIFGRRVHYVHFLHHHYGPVVRIAPNEVAIADPEGFIAIHKIGAGFLKSPWYNTAATNAGIGLFSMINPKQHAARRKLFARAFTSAALRQNWEPVVRVNVEKAVERITTEALNGKADVLKWWTLMATDIIAELSFGESFQMIEKGQTTEYIKAIQNSVASGTLKTELPVLYYLSHLLPVKSIQTMLRAQETINVHASKAVTNLRRDGHSANLFGNMLAESESGEKVDLTDEDIKSESADFILAGSDTTSITLTYLVWAVLRRPDLQDRLEREVTSVGEEFDDAALEKLPLLNAVIDETLRLYGAAPGNLPRTVPPNGTTIAGFFIPGGISVETQAFTLHRHPDVYTDPLRQTRFMNPETQSKHQKQLFSPFGAGTRVCIGLHLARMELRLATALFFRKCRGARLADNMTDDMMEMRNFVLISPVGRSCDITLLHQ</sequence>
<evidence type="ECO:0000256" key="3">
    <source>
        <dbReference type="ARBA" id="ARBA00022617"/>
    </source>
</evidence>